<evidence type="ECO:0000256" key="5">
    <source>
        <dbReference type="ARBA" id="ARBA00023145"/>
    </source>
</evidence>
<proteinExistence type="inferred from homology"/>
<dbReference type="InterPro" id="IPR025661">
    <property type="entry name" value="Pept_asp_AS"/>
</dbReference>
<dbReference type="CDD" id="cd02248">
    <property type="entry name" value="Peptidase_C1A"/>
    <property type="match status" value="1"/>
</dbReference>
<dbReference type="OrthoDB" id="190265at2759"/>
<reference evidence="11" key="2">
    <citation type="submission" date="2025-08" db="UniProtKB">
        <authorList>
            <consortium name="RefSeq"/>
        </authorList>
    </citation>
    <scope>IDENTIFICATION</scope>
    <source>
        <tissue evidence="11">Blood</tissue>
    </source>
</reference>
<feature type="domain" description="Peptidase C1A papain C-terminal" evidence="8">
    <location>
        <begin position="122"/>
        <end position="336"/>
    </location>
</feature>
<dbReference type="OMA" id="FLEDKLM"/>
<dbReference type="RefSeq" id="XP_017340738.1">
    <property type="nucleotide sequence ID" value="XM_017485249.3"/>
</dbReference>
<dbReference type="InterPro" id="IPR000169">
    <property type="entry name" value="Pept_cys_AS"/>
</dbReference>
<comment type="similarity">
    <text evidence="1">Belongs to the peptidase C1 family.</text>
</comment>
<dbReference type="GO" id="GO:0006508">
    <property type="term" value="P:proteolysis"/>
    <property type="evidence" value="ECO:0007669"/>
    <property type="project" value="UniProtKB-KW"/>
</dbReference>
<dbReference type="PRINTS" id="PR00705">
    <property type="entry name" value="PAPAIN"/>
</dbReference>
<dbReference type="CTD" id="393398"/>
<dbReference type="KEGG" id="ipu:108274831"/>
<dbReference type="FunFam" id="3.90.70.10:FF:000006">
    <property type="entry name" value="Cathepsin S"/>
    <property type="match status" value="1"/>
</dbReference>
<dbReference type="GeneID" id="108274831"/>
<evidence type="ECO:0000313" key="10">
    <source>
        <dbReference type="Proteomes" id="UP000221080"/>
    </source>
</evidence>
<keyword evidence="6" id="KW-1015">Disulfide bond</keyword>
<keyword evidence="7" id="KW-0732">Signal</keyword>
<dbReference type="PROSITE" id="PS00139">
    <property type="entry name" value="THIOL_PROTEASE_CYS"/>
    <property type="match status" value="1"/>
</dbReference>
<organism evidence="10 11">
    <name type="scientific">Ictalurus punctatus</name>
    <name type="common">Channel catfish</name>
    <name type="synonym">Silurus punctatus</name>
    <dbReference type="NCBI Taxonomy" id="7998"/>
    <lineage>
        <taxon>Eukaryota</taxon>
        <taxon>Metazoa</taxon>
        <taxon>Chordata</taxon>
        <taxon>Craniata</taxon>
        <taxon>Vertebrata</taxon>
        <taxon>Euteleostomi</taxon>
        <taxon>Actinopterygii</taxon>
        <taxon>Neopterygii</taxon>
        <taxon>Teleostei</taxon>
        <taxon>Ostariophysi</taxon>
        <taxon>Siluriformes</taxon>
        <taxon>Ictaluridae</taxon>
        <taxon>Ictalurus</taxon>
    </lineage>
</organism>
<evidence type="ECO:0000313" key="11">
    <source>
        <dbReference type="RefSeq" id="XP_017340738.1"/>
    </source>
</evidence>
<sequence>MCSSEMNLAAAGTMVCILCMALLLSHVCCEMNLLDKYWISWKTEFNKKYNNAGEEVFRRSIWQQNVVEVMKHNKGHHSFTMGTNHLSDMTAEEINAKLNGLRMENVLLDTNKNFKLLSDSPVPDRLDWTEKGLVSPVQNQGMCGSCWAFSAAGALEAQMVKKMGRMVPLSAQNLVDCSVKEGNHGCKGGFMTKAFNYVIHNKGIDSDAFYPYQHKEGLCRYSPQGRAGSCSSFQILPQVNESVLLNTVALIGPVSVGINAKLASFHRYRSGIYTDPLCDPRTVNHAVLVVGYGTEGGQDYWLVKNSWGIAWGEKGYVRMARNRNECGIANFAIFPVV</sequence>
<dbReference type="SUPFAM" id="SSF54001">
    <property type="entry name" value="Cysteine proteinases"/>
    <property type="match status" value="1"/>
</dbReference>
<keyword evidence="4" id="KW-0788">Thiol protease</keyword>
<feature type="domain" description="Cathepsin propeptide inhibitor" evidence="9">
    <location>
        <begin position="38"/>
        <end position="94"/>
    </location>
</feature>
<dbReference type="InterPro" id="IPR013201">
    <property type="entry name" value="Prot_inhib_I29"/>
</dbReference>
<name>A0A2D0SDD8_ICTPU</name>
<dbReference type="AlphaFoldDB" id="A0A2D0SDD8"/>
<dbReference type="SMART" id="SM00645">
    <property type="entry name" value="Pept_C1"/>
    <property type="match status" value="1"/>
</dbReference>
<dbReference type="PROSITE" id="PS00639">
    <property type="entry name" value="THIOL_PROTEASE_HIS"/>
    <property type="match status" value="1"/>
</dbReference>
<dbReference type="PANTHER" id="PTHR12411">
    <property type="entry name" value="CYSTEINE PROTEASE FAMILY C1-RELATED"/>
    <property type="match status" value="1"/>
</dbReference>
<evidence type="ECO:0000256" key="3">
    <source>
        <dbReference type="ARBA" id="ARBA00022801"/>
    </source>
</evidence>
<evidence type="ECO:0000256" key="4">
    <source>
        <dbReference type="ARBA" id="ARBA00022807"/>
    </source>
</evidence>
<gene>
    <name evidence="11" type="primary">ctss1</name>
</gene>
<feature type="signal peptide" evidence="7">
    <location>
        <begin position="1"/>
        <end position="29"/>
    </location>
</feature>
<accession>A0A2D0SDD8</accession>
<keyword evidence="10" id="KW-1185">Reference proteome</keyword>
<dbReference type="InterPro" id="IPR039417">
    <property type="entry name" value="Peptidase_C1A_papain-like"/>
</dbReference>
<dbReference type="InterPro" id="IPR025660">
    <property type="entry name" value="Pept_his_AS"/>
</dbReference>
<dbReference type="GO" id="GO:0008234">
    <property type="term" value="F:cysteine-type peptidase activity"/>
    <property type="evidence" value="ECO:0007669"/>
    <property type="project" value="UniProtKB-KW"/>
</dbReference>
<keyword evidence="3" id="KW-0378">Hydrolase</keyword>
<dbReference type="STRING" id="7998.ENSIPUP00000033223"/>
<dbReference type="Pfam" id="PF08246">
    <property type="entry name" value="Inhibitor_I29"/>
    <property type="match status" value="1"/>
</dbReference>
<evidence type="ECO:0000256" key="7">
    <source>
        <dbReference type="SAM" id="SignalP"/>
    </source>
</evidence>
<dbReference type="Gene3D" id="3.90.70.10">
    <property type="entry name" value="Cysteine proteinases"/>
    <property type="match status" value="1"/>
</dbReference>
<evidence type="ECO:0000259" key="8">
    <source>
        <dbReference type="SMART" id="SM00645"/>
    </source>
</evidence>
<keyword evidence="2" id="KW-0645">Protease</keyword>
<keyword evidence="5" id="KW-0865">Zymogen</keyword>
<evidence type="ECO:0000256" key="6">
    <source>
        <dbReference type="ARBA" id="ARBA00023157"/>
    </source>
</evidence>
<dbReference type="InterPro" id="IPR038765">
    <property type="entry name" value="Papain-like_cys_pep_sf"/>
</dbReference>
<reference evidence="10" key="1">
    <citation type="journal article" date="2016" name="Nat. Commun.">
        <title>The channel catfish genome sequence provides insights into the evolution of scale formation in teleosts.</title>
        <authorList>
            <person name="Liu Z."/>
            <person name="Liu S."/>
            <person name="Yao J."/>
            <person name="Bao L."/>
            <person name="Zhang J."/>
            <person name="Li Y."/>
            <person name="Jiang C."/>
            <person name="Sun L."/>
            <person name="Wang R."/>
            <person name="Zhang Y."/>
            <person name="Zhou T."/>
            <person name="Zeng Q."/>
            <person name="Fu Q."/>
            <person name="Gao S."/>
            <person name="Li N."/>
            <person name="Koren S."/>
            <person name="Jiang Y."/>
            <person name="Zimin A."/>
            <person name="Xu P."/>
            <person name="Phillippy A.M."/>
            <person name="Geng X."/>
            <person name="Song L."/>
            <person name="Sun F."/>
            <person name="Li C."/>
            <person name="Wang X."/>
            <person name="Chen A."/>
            <person name="Jin Y."/>
            <person name="Yuan Z."/>
            <person name="Yang Y."/>
            <person name="Tan S."/>
            <person name="Peatman E."/>
            <person name="Lu J."/>
            <person name="Qin Z."/>
            <person name="Dunham R."/>
            <person name="Li Z."/>
            <person name="Sonstegard T."/>
            <person name="Feng J."/>
            <person name="Danzmann R.G."/>
            <person name="Schroeder S."/>
            <person name="Scheffler B."/>
            <person name="Duke M.V."/>
            <person name="Ballard L."/>
            <person name="Kucuktas H."/>
            <person name="Kaltenboeck L."/>
            <person name="Liu H."/>
            <person name="Armbruster J."/>
            <person name="Xie Y."/>
            <person name="Kirby M.L."/>
            <person name="Tian Y."/>
            <person name="Flanagan M.E."/>
            <person name="Mu W."/>
            <person name="Waldbieser G.C."/>
        </authorList>
    </citation>
    <scope>NUCLEOTIDE SEQUENCE [LARGE SCALE GENOMIC DNA]</scope>
    <source>
        <strain evidence="10">SDA103</strain>
    </source>
</reference>
<evidence type="ECO:0000259" key="9">
    <source>
        <dbReference type="SMART" id="SM00848"/>
    </source>
</evidence>
<dbReference type="InterPro" id="IPR000668">
    <property type="entry name" value="Peptidase_C1A_C"/>
</dbReference>
<dbReference type="Pfam" id="PF00112">
    <property type="entry name" value="Peptidase_C1"/>
    <property type="match status" value="1"/>
</dbReference>
<protein>
    <submittedName>
        <fullName evidence="11">Cathepsin S, ortholog 1 isoform X1</fullName>
    </submittedName>
</protein>
<dbReference type="PROSITE" id="PS00640">
    <property type="entry name" value="THIOL_PROTEASE_ASN"/>
    <property type="match status" value="1"/>
</dbReference>
<dbReference type="InterPro" id="IPR013128">
    <property type="entry name" value="Peptidase_C1A"/>
</dbReference>
<evidence type="ECO:0000256" key="1">
    <source>
        <dbReference type="ARBA" id="ARBA00008455"/>
    </source>
</evidence>
<dbReference type="SMART" id="SM00848">
    <property type="entry name" value="Inhibitor_I29"/>
    <property type="match status" value="1"/>
</dbReference>
<feature type="chain" id="PRO_5018789258" evidence="7">
    <location>
        <begin position="30"/>
        <end position="337"/>
    </location>
</feature>
<dbReference type="Proteomes" id="UP000221080">
    <property type="component" value="Chromosome 14"/>
</dbReference>
<evidence type="ECO:0000256" key="2">
    <source>
        <dbReference type="ARBA" id="ARBA00022670"/>
    </source>
</evidence>